<keyword evidence="9 12" id="KW-0030">Aminoacyl-tRNA synthetase</keyword>
<comment type="caution">
    <text evidence="12">Lacks conserved residue(s) required for the propagation of feature annotation.</text>
</comment>
<comment type="catalytic activity">
    <reaction evidence="10 12">
        <text>tRNA(Sec) + L-serine + ATP = L-seryl-tRNA(Sec) + AMP + diphosphate + H(+)</text>
        <dbReference type="Rhea" id="RHEA:42580"/>
        <dbReference type="Rhea" id="RHEA-COMP:9742"/>
        <dbReference type="Rhea" id="RHEA-COMP:10128"/>
        <dbReference type="ChEBI" id="CHEBI:15378"/>
        <dbReference type="ChEBI" id="CHEBI:30616"/>
        <dbReference type="ChEBI" id="CHEBI:33019"/>
        <dbReference type="ChEBI" id="CHEBI:33384"/>
        <dbReference type="ChEBI" id="CHEBI:78442"/>
        <dbReference type="ChEBI" id="CHEBI:78533"/>
        <dbReference type="ChEBI" id="CHEBI:456215"/>
        <dbReference type="EC" id="6.1.1.11"/>
    </reaction>
</comment>
<dbReference type="KEGG" id="pprf:DPRO_2381"/>
<keyword evidence="6 12" id="KW-0547">Nucleotide-binding</keyword>
<dbReference type="AlphaFoldDB" id="A0A2C8F9V9"/>
<dbReference type="PANTHER" id="PTHR43697:SF1">
    <property type="entry name" value="SERINE--TRNA LIGASE"/>
    <property type="match status" value="1"/>
</dbReference>
<dbReference type="InterPro" id="IPR002317">
    <property type="entry name" value="Ser-tRNA-ligase_type_1"/>
</dbReference>
<reference evidence="17" key="1">
    <citation type="submission" date="2017-09" db="EMBL/GenBank/DDBJ databases">
        <authorList>
            <person name="Regsiter A."/>
            <person name="William W."/>
        </authorList>
    </citation>
    <scope>NUCLEOTIDE SEQUENCE [LARGE SCALE GENOMIC DNA]</scope>
    <source>
        <strain evidence="17">500-1</strain>
    </source>
</reference>
<dbReference type="InterPro" id="IPR015866">
    <property type="entry name" value="Ser-tRNA-synth_1_N"/>
</dbReference>
<feature type="binding site" evidence="12 14">
    <location>
        <begin position="349"/>
        <end position="352"/>
    </location>
    <ligand>
        <name>ATP</name>
        <dbReference type="ChEBI" id="CHEBI:30616"/>
    </ligand>
</feature>
<comment type="pathway">
    <text evidence="2 12">Aminoacyl-tRNA biosynthesis; selenocysteinyl-tRNA(Sec) biosynthesis; L-seryl-tRNA(Sec) from L-serine and tRNA(Sec): step 1/1.</text>
</comment>
<comment type="function">
    <text evidence="12">Catalyzes the attachment of serine to tRNA(Ser). Is also able to aminoacylate tRNA(Sec) with serine, to form the misacylated tRNA L-seryl-tRNA(Sec), which will be further converted into selenocysteinyl-tRNA(Sec).</text>
</comment>
<dbReference type="EMBL" id="LT907975">
    <property type="protein sequence ID" value="SOB59287.1"/>
    <property type="molecule type" value="Genomic_DNA"/>
</dbReference>
<dbReference type="HAMAP" id="MF_00176">
    <property type="entry name" value="Ser_tRNA_synth_type1"/>
    <property type="match status" value="1"/>
</dbReference>
<evidence type="ECO:0000256" key="14">
    <source>
        <dbReference type="PIRSR" id="PIRSR001529-2"/>
    </source>
</evidence>
<dbReference type="Proteomes" id="UP000219215">
    <property type="component" value="Chromosome DPRO"/>
</dbReference>
<comment type="catalytic activity">
    <reaction evidence="11 12">
        <text>tRNA(Ser) + L-serine + ATP = L-seryl-tRNA(Ser) + AMP + diphosphate + H(+)</text>
        <dbReference type="Rhea" id="RHEA:12292"/>
        <dbReference type="Rhea" id="RHEA-COMP:9669"/>
        <dbReference type="Rhea" id="RHEA-COMP:9703"/>
        <dbReference type="ChEBI" id="CHEBI:15378"/>
        <dbReference type="ChEBI" id="CHEBI:30616"/>
        <dbReference type="ChEBI" id="CHEBI:33019"/>
        <dbReference type="ChEBI" id="CHEBI:33384"/>
        <dbReference type="ChEBI" id="CHEBI:78442"/>
        <dbReference type="ChEBI" id="CHEBI:78533"/>
        <dbReference type="ChEBI" id="CHEBI:456215"/>
        <dbReference type="EC" id="6.1.1.11"/>
    </reaction>
</comment>
<evidence type="ECO:0000256" key="9">
    <source>
        <dbReference type="ARBA" id="ARBA00023146"/>
    </source>
</evidence>
<evidence type="ECO:0000256" key="11">
    <source>
        <dbReference type="ARBA" id="ARBA00048823"/>
    </source>
</evidence>
<keyword evidence="7 12" id="KW-0067">ATP-binding</keyword>
<dbReference type="NCBIfam" id="TIGR00414">
    <property type="entry name" value="serS"/>
    <property type="match status" value="1"/>
</dbReference>
<keyword evidence="17" id="KW-1185">Reference proteome</keyword>
<organism evidence="16 17">
    <name type="scientific">Pseudodesulfovibrio profundus</name>
    <dbReference type="NCBI Taxonomy" id="57320"/>
    <lineage>
        <taxon>Bacteria</taxon>
        <taxon>Pseudomonadati</taxon>
        <taxon>Thermodesulfobacteriota</taxon>
        <taxon>Desulfovibrionia</taxon>
        <taxon>Desulfovibrionales</taxon>
        <taxon>Desulfovibrionaceae</taxon>
    </lineage>
</organism>
<dbReference type="PRINTS" id="PR00981">
    <property type="entry name" value="TRNASYNTHSER"/>
</dbReference>
<dbReference type="GO" id="GO:0006434">
    <property type="term" value="P:seryl-tRNA aminoacylation"/>
    <property type="evidence" value="ECO:0007669"/>
    <property type="project" value="UniProtKB-UniRule"/>
</dbReference>
<dbReference type="InterPro" id="IPR006195">
    <property type="entry name" value="aa-tRNA-synth_II"/>
</dbReference>
<accession>A0A2C8F9V9</accession>
<evidence type="ECO:0000256" key="7">
    <source>
        <dbReference type="ARBA" id="ARBA00022840"/>
    </source>
</evidence>
<dbReference type="Gene3D" id="1.10.287.40">
    <property type="entry name" value="Serine-tRNA synthetase, tRNA binding domain"/>
    <property type="match status" value="1"/>
</dbReference>
<feature type="binding site" evidence="13">
    <location>
        <position position="231"/>
    </location>
    <ligand>
        <name>L-serine</name>
        <dbReference type="ChEBI" id="CHEBI:33384"/>
    </ligand>
</feature>
<dbReference type="InterPro" id="IPR010978">
    <property type="entry name" value="tRNA-bd_arm"/>
</dbReference>
<evidence type="ECO:0000313" key="16">
    <source>
        <dbReference type="EMBL" id="SOB59287.1"/>
    </source>
</evidence>
<comment type="subcellular location">
    <subcellularLocation>
        <location evidence="1 12">Cytoplasm</location>
    </subcellularLocation>
</comment>
<feature type="domain" description="Aminoacyl-transfer RNA synthetases class-II family profile" evidence="15">
    <location>
        <begin position="171"/>
        <end position="410"/>
    </location>
</feature>
<evidence type="ECO:0000259" key="15">
    <source>
        <dbReference type="PROSITE" id="PS50862"/>
    </source>
</evidence>
<keyword evidence="8 12" id="KW-0648">Protein biosynthesis</keyword>
<dbReference type="PIRSF" id="PIRSF001529">
    <property type="entry name" value="Ser-tRNA-synth_IIa"/>
    <property type="match status" value="1"/>
</dbReference>
<dbReference type="SUPFAM" id="SSF55681">
    <property type="entry name" value="Class II aaRS and biotin synthetases"/>
    <property type="match status" value="1"/>
</dbReference>
<evidence type="ECO:0000313" key="17">
    <source>
        <dbReference type="Proteomes" id="UP000219215"/>
    </source>
</evidence>
<protein>
    <recommendedName>
        <fullName evidence="12">Serine--tRNA ligase</fullName>
        <ecNumber evidence="12">6.1.1.11</ecNumber>
    </recommendedName>
    <alternativeName>
        <fullName evidence="12">Seryl-tRNA synthetase</fullName>
        <shortName evidence="12">SerRS</shortName>
    </alternativeName>
    <alternativeName>
        <fullName evidence="12">Seryl-tRNA(Ser/Sec) synthetase</fullName>
    </alternativeName>
</protein>
<dbReference type="InterPro" id="IPR033729">
    <property type="entry name" value="SerRS_core"/>
</dbReference>
<evidence type="ECO:0000256" key="5">
    <source>
        <dbReference type="ARBA" id="ARBA00022598"/>
    </source>
</evidence>
<proteinExistence type="inferred from homology"/>
<dbReference type="PANTHER" id="PTHR43697">
    <property type="entry name" value="SERYL-TRNA SYNTHETASE"/>
    <property type="match status" value="1"/>
</dbReference>
<feature type="binding site" evidence="13">
    <location>
        <position position="262"/>
    </location>
    <ligand>
        <name>L-serine</name>
        <dbReference type="ChEBI" id="CHEBI:33384"/>
    </ligand>
</feature>
<evidence type="ECO:0000256" key="1">
    <source>
        <dbReference type="ARBA" id="ARBA00004496"/>
    </source>
</evidence>
<feature type="binding site" evidence="12">
    <location>
        <position position="385"/>
    </location>
    <ligand>
        <name>L-serine</name>
        <dbReference type="ChEBI" id="CHEBI:33384"/>
    </ligand>
</feature>
<evidence type="ECO:0000256" key="8">
    <source>
        <dbReference type="ARBA" id="ARBA00022917"/>
    </source>
</evidence>
<dbReference type="Pfam" id="PF00587">
    <property type="entry name" value="tRNA-synt_2b"/>
    <property type="match status" value="1"/>
</dbReference>
<dbReference type="EC" id="6.1.1.11" evidence="12"/>
<comment type="domain">
    <text evidence="12">Consists of two distinct domains, a catalytic core and a N-terminal extension that is involved in tRNA binding.</text>
</comment>
<dbReference type="Pfam" id="PF02403">
    <property type="entry name" value="Seryl_tRNA_N"/>
    <property type="match status" value="1"/>
</dbReference>
<evidence type="ECO:0000256" key="3">
    <source>
        <dbReference type="ARBA" id="ARBA00010728"/>
    </source>
</evidence>
<evidence type="ECO:0000256" key="6">
    <source>
        <dbReference type="ARBA" id="ARBA00022741"/>
    </source>
</evidence>
<dbReference type="SUPFAM" id="SSF46589">
    <property type="entry name" value="tRNA-binding arm"/>
    <property type="match status" value="1"/>
</dbReference>
<dbReference type="InterPro" id="IPR045864">
    <property type="entry name" value="aa-tRNA-synth_II/BPL/LPL"/>
</dbReference>
<keyword evidence="4 12" id="KW-0963">Cytoplasm</keyword>
<dbReference type="CDD" id="cd00770">
    <property type="entry name" value="SerRS_core"/>
    <property type="match status" value="1"/>
</dbReference>
<dbReference type="UniPathway" id="UPA00906">
    <property type="reaction ID" value="UER00895"/>
</dbReference>
<dbReference type="InterPro" id="IPR042103">
    <property type="entry name" value="SerRS_1_N_sf"/>
</dbReference>
<gene>
    <name evidence="12 16" type="primary">serS</name>
    <name evidence="16" type="ORF">DPRO_2381</name>
</gene>
<dbReference type="GO" id="GO:0016260">
    <property type="term" value="P:selenocysteine biosynthetic process"/>
    <property type="evidence" value="ECO:0007669"/>
    <property type="project" value="UniProtKB-UniRule"/>
</dbReference>
<evidence type="ECO:0000256" key="12">
    <source>
        <dbReference type="HAMAP-Rule" id="MF_00176"/>
    </source>
</evidence>
<dbReference type="Gene3D" id="3.30.930.10">
    <property type="entry name" value="Bira Bifunctional Protein, Domain 2"/>
    <property type="match status" value="1"/>
</dbReference>
<evidence type="ECO:0000256" key="2">
    <source>
        <dbReference type="ARBA" id="ARBA00005045"/>
    </source>
</evidence>
<keyword evidence="5 12" id="KW-0436">Ligase</keyword>
<dbReference type="GO" id="GO:0004828">
    <property type="term" value="F:serine-tRNA ligase activity"/>
    <property type="evidence" value="ECO:0007669"/>
    <property type="project" value="UniProtKB-UniRule"/>
</dbReference>
<dbReference type="GO" id="GO:0005737">
    <property type="term" value="C:cytoplasm"/>
    <property type="evidence" value="ECO:0007669"/>
    <property type="project" value="UniProtKB-SubCell"/>
</dbReference>
<feature type="binding site" evidence="12 13">
    <location>
        <position position="285"/>
    </location>
    <ligand>
        <name>L-serine</name>
        <dbReference type="ChEBI" id="CHEBI:33384"/>
    </ligand>
</feature>
<name>A0A2C8F9V9_9BACT</name>
<dbReference type="PROSITE" id="PS50862">
    <property type="entry name" value="AA_TRNA_LIGASE_II"/>
    <property type="match status" value="1"/>
</dbReference>
<dbReference type="RefSeq" id="WP_097012179.1">
    <property type="nucleotide sequence ID" value="NZ_LT907975.1"/>
</dbReference>
<dbReference type="GO" id="GO:0005524">
    <property type="term" value="F:ATP binding"/>
    <property type="evidence" value="ECO:0007669"/>
    <property type="project" value="UniProtKB-UniRule"/>
</dbReference>
<feature type="binding site" evidence="13">
    <location>
        <position position="383"/>
    </location>
    <ligand>
        <name>L-serine</name>
        <dbReference type="ChEBI" id="CHEBI:33384"/>
    </ligand>
</feature>
<evidence type="ECO:0000256" key="13">
    <source>
        <dbReference type="PIRSR" id="PIRSR001529-1"/>
    </source>
</evidence>
<sequence>MLDLKLMQKNPEIVRQSLEKRGSNIDVQEFVDLDTRRKALIGEVESLKAEKNAVGPEIAKRKKAGEDASDLLKKMGEVSARTKELDAELTEVEAAEKEWMMAVPNIPHESIPVGESEDDNPVLRHWGDKPEFDFAPKEHWELGTELGGLDFERAAKLAGSRFSISFGWCARLERALAQLMLDTQTDQHGYTEVLPPFIVNTKTMTGTGQLPKFEEDLFKLTDDRGFYLIPTAEVPLTNVYADEVIEEEQLPIKFCAQTPCFRSEAGSYGKDTKGLIRQHQFYKVEMVNFAHPEKSYEALEDMTAAAEKILQILNLPYRVIELCSGDIGFSAAKTYDIEVWLPGQDKYREISSCSNCEDFQARRANIKFKPADSKKKQFVHTLNGSGLAVGRCLVAVLENYQQADGSVIVPEALRPYMGGLEVIEAK</sequence>
<comment type="subunit">
    <text evidence="12">Homodimer. The tRNA molecule binds across the dimer.</text>
</comment>
<feature type="binding site" evidence="12">
    <location>
        <begin position="231"/>
        <end position="233"/>
    </location>
    <ligand>
        <name>L-serine</name>
        <dbReference type="ChEBI" id="CHEBI:33384"/>
    </ligand>
</feature>
<feature type="binding site" evidence="12 14">
    <location>
        <begin position="262"/>
        <end position="264"/>
    </location>
    <ligand>
        <name>ATP</name>
        <dbReference type="ChEBI" id="CHEBI:30616"/>
    </ligand>
</feature>
<dbReference type="InterPro" id="IPR002314">
    <property type="entry name" value="aa-tRNA-synt_IIb"/>
</dbReference>
<dbReference type="OrthoDB" id="9804647at2"/>
<evidence type="ECO:0000256" key="4">
    <source>
        <dbReference type="ARBA" id="ARBA00022490"/>
    </source>
</evidence>
<comment type="similarity">
    <text evidence="3 12">Belongs to the class-II aminoacyl-tRNA synthetase family. Type-1 seryl-tRNA synthetase subfamily.</text>
</comment>
<evidence type="ECO:0000256" key="10">
    <source>
        <dbReference type="ARBA" id="ARBA00047929"/>
    </source>
</evidence>